<evidence type="ECO:0000313" key="10">
    <source>
        <dbReference type="Proteomes" id="UP001415857"/>
    </source>
</evidence>
<dbReference type="Proteomes" id="UP001415857">
    <property type="component" value="Unassembled WGS sequence"/>
</dbReference>
<comment type="similarity">
    <text evidence="7">Belongs to the ubiquitin-conjugating enzyme family.</text>
</comment>
<evidence type="ECO:0000256" key="3">
    <source>
        <dbReference type="ARBA" id="ARBA00022741"/>
    </source>
</evidence>
<dbReference type="Gene3D" id="3.10.110.10">
    <property type="entry name" value="Ubiquitin Conjugating Enzyme"/>
    <property type="match status" value="1"/>
</dbReference>
<dbReference type="SUPFAM" id="SSF54495">
    <property type="entry name" value="UBC-like"/>
    <property type="match status" value="1"/>
</dbReference>
<feature type="active site" description="Glycyl thioester intermediate" evidence="6">
    <location>
        <position position="87"/>
    </location>
</feature>
<dbReference type="AlphaFoldDB" id="A0AAP0N3V1"/>
<comment type="caution">
    <text evidence="9">The sequence shown here is derived from an EMBL/GenBank/DDBJ whole genome shotgun (WGS) entry which is preliminary data.</text>
</comment>
<keyword evidence="4 7" id="KW-0833">Ubl conjugation pathway</keyword>
<evidence type="ECO:0000256" key="2">
    <source>
        <dbReference type="ARBA" id="ARBA00022679"/>
    </source>
</evidence>
<feature type="domain" description="UBC core" evidence="8">
    <location>
        <begin position="1"/>
        <end position="153"/>
    </location>
</feature>
<dbReference type="PROSITE" id="PS50127">
    <property type="entry name" value="UBC_2"/>
    <property type="match status" value="1"/>
</dbReference>
<evidence type="ECO:0000259" key="8">
    <source>
        <dbReference type="PROSITE" id="PS50127"/>
    </source>
</evidence>
<keyword evidence="5 7" id="KW-0067">ATP-binding</keyword>
<dbReference type="InterPro" id="IPR016135">
    <property type="entry name" value="UBQ-conjugating_enzyme/RWD"/>
</dbReference>
<proteinExistence type="inferred from homology"/>
<keyword evidence="3 7" id="KW-0547">Nucleotide-binding</keyword>
<organism evidence="9 10">
    <name type="scientific">Liquidambar formosana</name>
    <name type="common">Formosan gum</name>
    <dbReference type="NCBI Taxonomy" id="63359"/>
    <lineage>
        <taxon>Eukaryota</taxon>
        <taxon>Viridiplantae</taxon>
        <taxon>Streptophyta</taxon>
        <taxon>Embryophyta</taxon>
        <taxon>Tracheophyta</taxon>
        <taxon>Spermatophyta</taxon>
        <taxon>Magnoliopsida</taxon>
        <taxon>eudicotyledons</taxon>
        <taxon>Gunneridae</taxon>
        <taxon>Pentapetalae</taxon>
        <taxon>Saxifragales</taxon>
        <taxon>Altingiaceae</taxon>
        <taxon>Liquidambar</taxon>
    </lineage>
</organism>
<keyword evidence="10" id="KW-1185">Reference proteome</keyword>
<dbReference type="PROSITE" id="PS00183">
    <property type="entry name" value="UBC_1"/>
    <property type="match status" value="1"/>
</dbReference>
<accession>A0AAP0N3V1</accession>
<dbReference type="Pfam" id="PF00179">
    <property type="entry name" value="UQ_con"/>
    <property type="match status" value="1"/>
</dbReference>
<dbReference type="SMART" id="SM00212">
    <property type="entry name" value="UBCc"/>
    <property type="match status" value="1"/>
</dbReference>
<sequence>MQKELKLLLTDPPPGESFPLLSADSDLSPSSLSSIDAHIEDPEGTVYAKGIFHIKIQIPERYPFQPPSVTFATPIYHPNIDNGGRICLDILNLLPKGAWQPSLNISTVLTSIGLLLSEPNPDDGLICEVSREYKYNRQAFDQKARSMTEKYAMAGAGGNSSGNQHILTHSNPTMMEIKGPDKESKYEVHDHTVIYKNQCGICRNLSLESSGS</sequence>
<evidence type="ECO:0000256" key="4">
    <source>
        <dbReference type="ARBA" id="ARBA00022786"/>
    </source>
</evidence>
<dbReference type="GO" id="GO:0005524">
    <property type="term" value="F:ATP binding"/>
    <property type="evidence" value="ECO:0007669"/>
    <property type="project" value="UniProtKB-UniRule"/>
</dbReference>
<dbReference type="GO" id="GO:0061631">
    <property type="term" value="F:ubiquitin conjugating enzyme activity"/>
    <property type="evidence" value="ECO:0007669"/>
    <property type="project" value="UniProtKB-EC"/>
</dbReference>
<dbReference type="InterPro" id="IPR023313">
    <property type="entry name" value="UBQ-conjugating_AS"/>
</dbReference>
<keyword evidence="2" id="KW-0808">Transferase</keyword>
<dbReference type="PANTHER" id="PTHR24068">
    <property type="entry name" value="UBIQUITIN-CONJUGATING ENZYME E2"/>
    <property type="match status" value="1"/>
</dbReference>
<evidence type="ECO:0000256" key="7">
    <source>
        <dbReference type="RuleBase" id="RU362109"/>
    </source>
</evidence>
<dbReference type="FunFam" id="3.10.110.10:FF:000041">
    <property type="entry name" value="Ubiquitin-conjugating enzyme E2 T"/>
    <property type="match status" value="1"/>
</dbReference>
<evidence type="ECO:0000256" key="5">
    <source>
        <dbReference type="ARBA" id="ARBA00022840"/>
    </source>
</evidence>
<dbReference type="EC" id="2.3.2.23" evidence="1"/>
<evidence type="ECO:0000256" key="6">
    <source>
        <dbReference type="PROSITE-ProRule" id="PRU10133"/>
    </source>
</evidence>
<name>A0AAP0N3V1_LIQFO</name>
<dbReference type="InterPro" id="IPR000608">
    <property type="entry name" value="UBC"/>
</dbReference>
<reference evidence="9 10" key="1">
    <citation type="journal article" date="2024" name="Plant J.">
        <title>Genome sequences and population genomics reveal climatic adaptation and genomic divergence between two closely related sweetgum species.</title>
        <authorList>
            <person name="Xu W.Q."/>
            <person name="Ren C.Q."/>
            <person name="Zhang X.Y."/>
            <person name="Comes H.P."/>
            <person name="Liu X.H."/>
            <person name="Li Y.G."/>
            <person name="Kettle C.J."/>
            <person name="Jalonen R."/>
            <person name="Gaisberger H."/>
            <person name="Ma Y.Z."/>
            <person name="Qiu Y.X."/>
        </authorList>
    </citation>
    <scope>NUCLEOTIDE SEQUENCE [LARGE SCALE GENOMIC DNA]</scope>
    <source>
        <strain evidence="9">Hangzhou</strain>
    </source>
</reference>
<dbReference type="EMBL" id="JBBPBK010000396">
    <property type="protein sequence ID" value="KAK9265447.1"/>
    <property type="molecule type" value="Genomic_DNA"/>
</dbReference>
<dbReference type="CDD" id="cd23805">
    <property type="entry name" value="UBCc_UBE2T"/>
    <property type="match status" value="1"/>
</dbReference>
<evidence type="ECO:0000256" key="1">
    <source>
        <dbReference type="ARBA" id="ARBA00012486"/>
    </source>
</evidence>
<gene>
    <name evidence="9" type="ORF">L1049_012391</name>
</gene>
<protein>
    <recommendedName>
        <fullName evidence="1">E2 ubiquitin-conjugating enzyme</fullName>
        <ecNumber evidence="1">2.3.2.23</ecNumber>
    </recommendedName>
</protein>
<evidence type="ECO:0000313" key="9">
    <source>
        <dbReference type="EMBL" id="KAK9265447.1"/>
    </source>
</evidence>